<evidence type="ECO:0008006" key="5">
    <source>
        <dbReference type="Google" id="ProtNLM"/>
    </source>
</evidence>
<proteinExistence type="predicted"/>
<feature type="chain" id="PRO_5039079819" description="Secreted protein" evidence="2">
    <location>
        <begin position="27"/>
        <end position="220"/>
    </location>
</feature>
<feature type="signal peptide" evidence="2">
    <location>
        <begin position="1"/>
        <end position="26"/>
    </location>
</feature>
<accession>A0A0U0ZRF1</accession>
<evidence type="ECO:0000256" key="2">
    <source>
        <dbReference type="SAM" id="SignalP"/>
    </source>
</evidence>
<protein>
    <recommendedName>
        <fullName evidence="5">Secreted protein</fullName>
    </recommendedName>
</protein>
<evidence type="ECO:0000256" key="1">
    <source>
        <dbReference type="SAM" id="MobiDB-lite"/>
    </source>
</evidence>
<evidence type="ECO:0000313" key="3">
    <source>
        <dbReference type="EMBL" id="CPV66528.1"/>
    </source>
</evidence>
<feature type="compositionally biased region" description="Pro residues" evidence="1">
    <location>
        <begin position="40"/>
        <end position="51"/>
    </location>
</feature>
<gene>
    <name evidence="3" type="ORF">ERS075579_04023</name>
</gene>
<dbReference type="PROSITE" id="PS51257">
    <property type="entry name" value="PROKAR_LIPOPROTEIN"/>
    <property type="match status" value="1"/>
</dbReference>
<dbReference type="AlphaFoldDB" id="A0A0U0ZRF1"/>
<organism evidence="3 4">
    <name type="scientific">Mycobacteroides abscessus</name>
    <dbReference type="NCBI Taxonomy" id="36809"/>
    <lineage>
        <taxon>Bacteria</taxon>
        <taxon>Bacillati</taxon>
        <taxon>Actinomycetota</taxon>
        <taxon>Actinomycetes</taxon>
        <taxon>Mycobacteriales</taxon>
        <taxon>Mycobacteriaceae</taxon>
        <taxon>Mycobacteroides</taxon>
    </lineage>
</organism>
<sequence>MNANARLRRSAVAAALSATLAASALACTTPDPAPSTNSPASPPSPSVPPPTRTAAAAQTNIELPQHIRCAITEDIVVCTGGQQFTVQRDGSAPYLTHLATLGALAPDHHLAGDTIGSVELQPGDIIQTPGLSAVVTPLPNLTVSDDTGRISSAEGPQASMIRLRPGQPLADIKKTPAGKGQIHGWDISSFSSSGSVLFVPADGVKKTTPALALTITPAAN</sequence>
<reference evidence="3 4" key="1">
    <citation type="submission" date="2015-03" db="EMBL/GenBank/DDBJ databases">
        <authorList>
            <person name="Murphy D."/>
        </authorList>
    </citation>
    <scope>NUCLEOTIDE SEQUENCE [LARGE SCALE GENOMIC DNA]</scope>
    <source>
        <strain evidence="3 4">PAP088</strain>
    </source>
</reference>
<dbReference type="EMBL" id="CSWP01000009">
    <property type="protein sequence ID" value="CPV66528.1"/>
    <property type="molecule type" value="Genomic_DNA"/>
</dbReference>
<name>A0A0U0ZRF1_9MYCO</name>
<evidence type="ECO:0000313" key="4">
    <source>
        <dbReference type="Proteomes" id="UP000045782"/>
    </source>
</evidence>
<feature type="region of interest" description="Disordered" evidence="1">
    <location>
        <begin position="29"/>
        <end position="52"/>
    </location>
</feature>
<feature type="compositionally biased region" description="Low complexity" evidence="1">
    <location>
        <begin position="29"/>
        <end position="39"/>
    </location>
</feature>
<dbReference type="Proteomes" id="UP000045782">
    <property type="component" value="Unassembled WGS sequence"/>
</dbReference>
<keyword evidence="2" id="KW-0732">Signal</keyword>